<organism evidence="1 2">
    <name type="scientific">Actinacidiphila alni</name>
    <dbReference type="NCBI Taxonomy" id="380248"/>
    <lineage>
        <taxon>Bacteria</taxon>
        <taxon>Bacillati</taxon>
        <taxon>Actinomycetota</taxon>
        <taxon>Actinomycetes</taxon>
        <taxon>Kitasatosporales</taxon>
        <taxon>Streptomycetaceae</taxon>
        <taxon>Actinacidiphila</taxon>
    </lineage>
</organism>
<accession>A0A1I2AIE5</accession>
<dbReference type="SUPFAM" id="SSF53335">
    <property type="entry name" value="S-adenosyl-L-methionine-dependent methyltransferases"/>
    <property type="match status" value="1"/>
</dbReference>
<gene>
    <name evidence="1" type="ORF">SAMN05216251_10394</name>
</gene>
<dbReference type="STRING" id="380248.SAMN05216251_10394"/>
<dbReference type="RefSeq" id="WP_093712350.1">
    <property type="nucleotide sequence ID" value="NZ_FONG01000003.1"/>
</dbReference>
<dbReference type="EMBL" id="FONG01000003">
    <property type="protein sequence ID" value="SFE43549.1"/>
    <property type="molecule type" value="Genomic_DNA"/>
</dbReference>
<dbReference type="Gene3D" id="3.40.50.150">
    <property type="entry name" value="Vaccinia Virus protein VP39"/>
    <property type="match status" value="1"/>
</dbReference>
<dbReference type="InterPro" id="IPR029063">
    <property type="entry name" value="SAM-dependent_MTases_sf"/>
</dbReference>
<evidence type="ECO:0000313" key="1">
    <source>
        <dbReference type="EMBL" id="SFE43549.1"/>
    </source>
</evidence>
<evidence type="ECO:0000313" key="2">
    <source>
        <dbReference type="Proteomes" id="UP000199323"/>
    </source>
</evidence>
<dbReference type="AlphaFoldDB" id="A0A1I2AIE5"/>
<sequence length="210" mass="22990">MNGQTGRQQIFRELVRTIDFQQVIETGTHRGATTEFLAAITGVPVATVELADRYRQFAQARFASNPNVQVSDGDSRDFLRRLSVTRSDALTLFYLDAHWLDDLPLADELRIISGSWSKAVVVIDDFQVPGDAGYAYDDYGPGKALAADYLPDEIRSWTLLYPAMESASETGARCGAAFLASPYLADVVGKLRTLRRAPTSPPAGTRSPSV</sequence>
<protein>
    <recommendedName>
        <fullName evidence="3">Class I SAM-dependent methyltransferase</fullName>
    </recommendedName>
</protein>
<keyword evidence="2" id="KW-1185">Reference proteome</keyword>
<name>A0A1I2AIE5_9ACTN</name>
<proteinExistence type="predicted"/>
<dbReference type="Proteomes" id="UP000199323">
    <property type="component" value="Unassembled WGS sequence"/>
</dbReference>
<dbReference type="OrthoDB" id="6017462at2"/>
<evidence type="ECO:0008006" key="3">
    <source>
        <dbReference type="Google" id="ProtNLM"/>
    </source>
</evidence>
<reference evidence="1 2" key="1">
    <citation type="submission" date="2016-10" db="EMBL/GenBank/DDBJ databases">
        <authorList>
            <person name="de Groot N.N."/>
        </authorList>
    </citation>
    <scope>NUCLEOTIDE SEQUENCE [LARGE SCALE GENOMIC DNA]</scope>
    <source>
        <strain evidence="1 2">CGMCC 4.3510</strain>
    </source>
</reference>